<evidence type="ECO:0000313" key="2">
    <source>
        <dbReference type="EMBL" id="CAI2367018.1"/>
    </source>
</evidence>
<protein>
    <submittedName>
        <fullName evidence="2">Uncharacterized protein</fullName>
    </submittedName>
</protein>
<feature type="compositionally biased region" description="Polar residues" evidence="1">
    <location>
        <begin position="97"/>
        <end position="112"/>
    </location>
</feature>
<evidence type="ECO:0000313" key="3">
    <source>
        <dbReference type="Proteomes" id="UP001295684"/>
    </source>
</evidence>
<dbReference type="EMBL" id="CAMPGE010008110">
    <property type="protein sequence ID" value="CAI2367018.1"/>
    <property type="molecule type" value="Genomic_DNA"/>
</dbReference>
<accession>A0AAD1XCQ4</accession>
<organism evidence="2 3">
    <name type="scientific">Euplotes crassus</name>
    <dbReference type="NCBI Taxonomy" id="5936"/>
    <lineage>
        <taxon>Eukaryota</taxon>
        <taxon>Sar</taxon>
        <taxon>Alveolata</taxon>
        <taxon>Ciliophora</taxon>
        <taxon>Intramacronucleata</taxon>
        <taxon>Spirotrichea</taxon>
        <taxon>Hypotrichia</taxon>
        <taxon>Euplotida</taxon>
        <taxon>Euplotidae</taxon>
        <taxon>Moneuplotes</taxon>
    </lineage>
</organism>
<name>A0AAD1XCQ4_EUPCR</name>
<comment type="caution">
    <text evidence="2">The sequence shown here is derived from an EMBL/GenBank/DDBJ whole genome shotgun (WGS) entry which is preliminary data.</text>
</comment>
<reference evidence="2" key="1">
    <citation type="submission" date="2023-07" db="EMBL/GenBank/DDBJ databases">
        <authorList>
            <consortium name="AG Swart"/>
            <person name="Singh M."/>
            <person name="Singh A."/>
            <person name="Seah K."/>
            <person name="Emmerich C."/>
        </authorList>
    </citation>
    <scope>NUCLEOTIDE SEQUENCE</scope>
    <source>
        <strain evidence="2">DP1</strain>
    </source>
</reference>
<sequence length="387" mass="44487">MKLNRKLSSKIPTIGVRKRSELDKQSLLKRTKSSLNFSMANRKPRRSRKQRQMVKKLEDPKLLQNHLKQETISQERGLGKQLKTPNRLIKEKPKQDSPLQSSHQGEQQTNDALESDKIIEEETVKNIMPKASSQSQFHTNLNFIKEVASGISPTPKHKLVHDFNYRTKLENGSIASEKNLFGSQCTNDQAEELSKINLLDSFQHDHTSMKSYLNKLESAHSSPVKFFGSQRKMGRLNRFNDSVDFPSSEKVSCSPISTVKKRKHNLMSESQSDLKFTSLRPKQSKGLQKISSKYLQNLQRKFNPGGTRAIKKVINLYEACKANNSYSSGMNDQYKSNLKLHVGQNHTKPKYKSPLRQSDHVYGEKDIDNKIYRIADKIKKQFRKSKN</sequence>
<evidence type="ECO:0000256" key="1">
    <source>
        <dbReference type="SAM" id="MobiDB-lite"/>
    </source>
</evidence>
<feature type="region of interest" description="Disordered" evidence="1">
    <location>
        <begin position="1"/>
        <end position="116"/>
    </location>
</feature>
<feature type="compositionally biased region" description="Basic residues" evidence="1">
    <location>
        <begin position="42"/>
        <end position="54"/>
    </location>
</feature>
<dbReference type="Proteomes" id="UP001295684">
    <property type="component" value="Unassembled WGS sequence"/>
</dbReference>
<proteinExistence type="predicted"/>
<dbReference type="AlphaFoldDB" id="A0AAD1XCQ4"/>
<gene>
    <name evidence="2" type="ORF">ECRASSUSDP1_LOCUS8295</name>
</gene>
<keyword evidence="3" id="KW-1185">Reference proteome</keyword>